<proteinExistence type="predicted"/>
<dbReference type="EMBL" id="CVRI01000070">
    <property type="protein sequence ID" value="CRL07299.1"/>
    <property type="molecule type" value="Genomic_DNA"/>
</dbReference>
<feature type="region of interest" description="Disordered" evidence="1">
    <location>
        <begin position="127"/>
        <end position="154"/>
    </location>
</feature>
<protein>
    <submittedName>
        <fullName evidence="2">CLUMA_CG020278, isoform A</fullName>
    </submittedName>
</protein>
<dbReference type="AlphaFoldDB" id="A0A1J1J4H4"/>
<organism evidence="2 3">
    <name type="scientific">Clunio marinus</name>
    <dbReference type="NCBI Taxonomy" id="568069"/>
    <lineage>
        <taxon>Eukaryota</taxon>
        <taxon>Metazoa</taxon>
        <taxon>Ecdysozoa</taxon>
        <taxon>Arthropoda</taxon>
        <taxon>Hexapoda</taxon>
        <taxon>Insecta</taxon>
        <taxon>Pterygota</taxon>
        <taxon>Neoptera</taxon>
        <taxon>Endopterygota</taxon>
        <taxon>Diptera</taxon>
        <taxon>Nematocera</taxon>
        <taxon>Chironomoidea</taxon>
        <taxon>Chironomidae</taxon>
        <taxon>Clunio</taxon>
    </lineage>
</organism>
<name>A0A1J1J4H4_9DIPT</name>
<evidence type="ECO:0000256" key="1">
    <source>
        <dbReference type="SAM" id="MobiDB-lite"/>
    </source>
</evidence>
<gene>
    <name evidence="2" type="ORF">CLUMA_CG020278</name>
</gene>
<keyword evidence="3" id="KW-1185">Reference proteome</keyword>
<dbReference type="Proteomes" id="UP000183832">
    <property type="component" value="Unassembled WGS sequence"/>
</dbReference>
<feature type="region of interest" description="Disordered" evidence="1">
    <location>
        <begin position="30"/>
        <end position="114"/>
    </location>
</feature>
<feature type="compositionally biased region" description="Polar residues" evidence="1">
    <location>
        <begin position="44"/>
        <end position="53"/>
    </location>
</feature>
<reference evidence="2 3" key="1">
    <citation type="submission" date="2015-04" db="EMBL/GenBank/DDBJ databases">
        <authorList>
            <person name="Syromyatnikov M.Y."/>
            <person name="Popov V.N."/>
        </authorList>
    </citation>
    <scope>NUCLEOTIDE SEQUENCE [LARGE SCALE GENOMIC DNA]</scope>
</reference>
<evidence type="ECO:0000313" key="3">
    <source>
        <dbReference type="Proteomes" id="UP000183832"/>
    </source>
</evidence>
<accession>A0A1J1J4H4</accession>
<sequence length="188" mass="21504">MHVETAQVHGRFSEQFYSFIESSINENQINESLYDTSSNEDESVSTGDSSHSAPDTEEIPASIVDQRPSQQNLPQDTEGVETHIPQLTEVNSQEVSGSIVEQRPVQQRTRRNARVSADRRIQLLLTSTDDQDDENYTPRQTKTKKKKQQGKLSESIRRELKSLRRSINELKILYGGVLDTLREMRDNE</sequence>
<evidence type="ECO:0000313" key="2">
    <source>
        <dbReference type="EMBL" id="CRL07299.1"/>
    </source>
</evidence>